<proteinExistence type="predicted"/>
<evidence type="ECO:0000313" key="1">
    <source>
        <dbReference type="EMBL" id="MFD2553281.1"/>
    </source>
</evidence>
<dbReference type="EMBL" id="JBHULD010000004">
    <property type="protein sequence ID" value="MFD2553281.1"/>
    <property type="molecule type" value="Genomic_DNA"/>
</dbReference>
<evidence type="ECO:0000313" key="2">
    <source>
        <dbReference type="Proteomes" id="UP001597440"/>
    </source>
</evidence>
<reference evidence="2" key="1">
    <citation type="journal article" date="2019" name="Int. J. Syst. Evol. Microbiol.">
        <title>The Global Catalogue of Microorganisms (GCM) 10K type strain sequencing project: providing services to taxonomists for standard genome sequencing and annotation.</title>
        <authorList>
            <consortium name="The Broad Institute Genomics Platform"/>
            <consortium name="The Broad Institute Genome Sequencing Center for Infectious Disease"/>
            <person name="Wu L."/>
            <person name="Ma J."/>
        </authorList>
    </citation>
    <scope>NUCLEOTIDE SEQUENCE [LARGE SCALE GENOMIC DNA]</scope>
    <source>
        <strain evidence="2">KCTC 52298</strain>
    </source>
</reference>
<accession>A0ABW5L0N4</accession>
<comment type="caution">
    <text evidence="1">The sequence shown here is derived from an EMBL/GenBank/DDBJ whole genome shotgun (WGS) entry which is preliminary data.</text>
</comment>
<protein>
    <recommendedName>
        <fullName evidence="3">Glycosyltransferase family 1 protein</fullName>
    </recommendedName>
</protein>
<name>A0ABW5L0N4_9SPHI</name>
<sequence>MGKRILLLAPDDYQLFVLVERNLLHLGYEVVTIINKPAGFQYKSFFQRIYSRWRKIVDRDNSYKRSLIDIYNLEHNLTVINQEKAFDYGLVFRADFFSQEVLKLAKVKSDHFVSYHYDGIERNPEVKALIPYFDRFFVFDKVDLVSNDRFKTHLAYNFFFDYDFELKDWMEEPIYDMFFLGYYNEGREEALLSFYKFVKEILAKIHFEIAFTPLNKHFQPNYREIGIHCRDGSIPFEEYLGYIKKSKIIVDFLIGEHNGLSFRIFEGLKYGKKVITTNSNVRNYDFYHPDNFFILKEGDYDKIEIMDFIERPYYKIDENIRMKYSFANWLNYILKH</sequence>
<keyword evidence="2" id="KW-1185">Reference proteome</keyword>
<dbReference type="RefSeq" id="WP_210355333.1">
    <property type="nucleotide sequence ID" value="NZ_JAEQMU010000004.1"/>
</dbReference>
<organism evidence="1 2">
    <name type="scientific">Sphingobacterium tabacisoli</name>
    <dbReference type="NCBI Taxonomy" id="2044855"/>
    <lineage>
        <taxon>Bacteria</taxon>
        <taxon>Pseudomonadati</taxon>
        <taxon>Bacteroidota</taxon>
        <taxon>Sphingobacteriia</taxon>
        <taxon>Sphingobacteriales</taxon>
        <taxon>Sphingobacteriaceae</taxon>
        <taxon>Sphingobacterium</taxon>
    </lineage>
</organism>
<gene>
    <name evidence="1" type="ORF">ACFSQW_02675</name>
</gene>
<dbReference type="Proteomes" id="UP001597440">
    <property type="component" value="Unassembled WGS sequence"/>
</dbReference>
<evidence type="ECO:0008006" key="3">
    <source>
        <dbReference type="Google" id="ProtNLM"/>
    </source>
</evidence>